<reference evidence="2 3" key="1">
    <citation type="submission" date="2020-08" db="EMBL/GenBank/DDBJ databases">
        <title>Sequencing the genomes of 1000 actinobacteria strains.</title>
        <authorList>
            <person name="Klenk H.-P."/>
        </authorList>
    </citation>
    <scope>NUCLEOTIDE SEQUENCE [LARGE SCALE GENOMIC DNA]</scope>
    <source>
        <strain evidence="2 3">DSM 45258</strain>
    </source>
</reference>
<dbReference type="Pfam" id="PF14594">
    <property type="entry name" value="Sipho_Gp37"/>
    <property type="match status" value="1"/>
</dbReference>
<accession>A0A839RVV8</accession>
<keyword evidence="3" id="KW-1185">Reference proteome</keyword>
<evidence type="ECO:0000259" key="1">
    <source>
        <dbReference type="Pfam" id="PF14594"/>
    </source>
</evidence>
<evidence type="ECO:0000313" key="3">
    <source>
        <dbReference type="Proteomes" id="UP000567922"/>
    </source>
</evidence>
<sequence>MTQAPQFESIEHVYSAFSELADREVAHRVEEPEFEIDVYDREYRHLGECGDYLDATVQFAANRIAPGVIELPGDSEWGPYFRRCKREVIPVTVKVRGRRWSGRAESCERHYDAENGLVWRVTLISDWAWLRSILAWPSPFAPIQAQFPKHDIAIGPARTVLKGYLIKNLIRLQQPLWGIINNFTIGGLVSGLGGMFGRGYRPVDFQNYDPQKPNDPLDPMEWQRGVQNRANHPVAVKPHNPFTDTSTWVALTARMTPMDELFEDVLRDEGLLLTADVWLPGDPPVEGLVLTKPTIVIDIVDKTYAVGPNGNILTGLFRAVTRVLEDGITKVIVPVDMPTKTGPLAANEPWIVIDEDDEESGVISSTITSHHPLAKYCVIGGRSPAWLNQGINLLIESALSAILSFVGQSGISSTLLNGILDDVFMAWDRYYDANRVRELGPYGFHEHFSAGGSVALSFSGLMNGRAALRETRGFESYEFEIEDGAPYAAGEDFWLKDPIGVKVPGPSPEGGVDQIYLQYVELIEFTDSRAGRVVTKVSIGDPHAGEDPVDRAMRKVKQLTSFLNALFLNTD</sequence>
<dbReference type="InterPro" id="IPR029432">
    <property type="entry name" value="Gp28/Gp37-like_dom"/>
</dbReference>
<feature type="domain" description="Gp28/Gp37-like" evidence="1">
    <location>
        <begin position="35"/>
        <end position="541"/>
    </location>
</feature>
<evidence type="ECO:0000313" key="2">
    <source>
        <dbReference type="EMBL" id="MBB3040154.1"/>
    </source>
</evidence>
<name>A0A839RVV8_9ACTN</name>
<dbReference type="Proteomes" id="UP000567922">
    <property type="component" value="Unassembled WGS sequence"/>
</dbReference>
<protein>
    <recommendedName>
        <fullName evidence="1">Gp28/Gp37-like domain-containing protein</fullName>
    </recommendedName>
</protein>
<gene>
    <name evidence="2" type="ORF">FHU29_004649</name>
</gene>
<dbReference type="EMBL" id="JACHWS010000008">
    <property type="protein sequence ID" value="MBB3040154.1"/>
    <property type="molecule type" value="Genomic_DNA"/>
</dbReference>
<comment type="caution">
    <text evidence="2">The sequence shown here is derived from an EMBL/GenBank/DDBJ whole genome shotgun (WGS) entry which is preliminary data.</text>
</comment>
<dbReference type="AlphaFoldDB" id="A0A839RVV8"/>
<proteinExistence type="predicted"/>
<dbReference type="RefSeq" id="WP_064442668.1">
    <property type="nucleotide sequence ID" value="NZ_BDDI01000034.1"/>
</dbReference>
<organism evidence="2 3">
    <name type="scientific">Hoyosella altamirensis</name>
    <dbReference type="NCBI Taxonomy" id="616997"/>
    <lineage>
        <taxon>Bacteria</taxon>
        <taxon>Bacillati</taxon>
        <taxon>Actinomycetota</taxon>
        <taxon>Actinomycetes</taxon>
        <taxon>Mycobacteriales</taxon>
        <taxon>Hoyosellaceae</taxon>
        <taxon>Hoyosella</taxon>
    </lineage>
</organism>